<dbReference type="AlphaFoldDB" id="A0A7S3Z6C3"/>
<dbReference type="InterPro" id="IPR017441">
    <property type="entry name" value="Protein_kinase_ATP_BS"/>
</dbReference>
<feature type="compositionally biased region" description="Polar residues" evidence="2">
    <location>
        <begin position="271"/>
        <end position="282"/>
    </location>
</feature>
<dbReference type="EMBL" id="HBIV01034481">
    <property type="protein sequence ID" value="CAE0672941.1"/>
    <property type="molecule type" value="Transcribed_RNA"/>
</dbReference>
<name>A0A7S3Z6C3_9EUKA</name>
<dbReference type="GO" id="GO:0005524">
    <property type="term" value="F:ATP binding"/>
    <property type="evidence" value="ECO:0007669"/>
    <property type="project" value="UniProtKB-UniRule"/>
</dbReference>
<keyword evidence="1" id="KW-0067">ATP-binding</keyword>
<gene>
    <name evidence="4" type="ORF">LGLO00237_LOCUS24593</name>
</gene>
<dbReference type="InterPro" id="IPR001245">
    <property type="entry name" value="Ser-Thr/Tyr_kinase_cat_dom"/>
</dbReference>
<dbReference type="InterPro" id="IPR011009">
    <property type="entry name" value="Kinase-like_dom_sf"/>
</dbReference>
<evidence type="ECO:0000256" key="2">
    <source>
        <dbReference type="SAM" id="MobiDB-lite"/>
    </source>
</evidence>
<dbReference type="SUPFAM" id="SSF56112">
    <property type="entry name" value="Protein kinase-like (PK-like)"/>
    <property type="match status" value="1"/>
</dbReference>
<evidence type="ECO:0000259" key="3">
    <source>
        <dbReference type="PROSITE" id="PS50011"/>
    </source>
</evidence>
<feature type="domain" description="Protein kinase" evidence="3">
    <location>
        <begin position="17"/>
        <end position="272"/>
    </location>
</feature>
<keyword evidence="1" id="KW-0547">Nucleotide-binding</keyword>
<reference evidence="4" key="1">
    <citation type="submission" date="2021-01" db="EMBL/GenBank/DDBJ databases">
        <authorList>
            <person name="Corre E."/>
            <person name="Pelletier E."/>
            <person name="Niang G."/>
            <person name="Scheremetjew M."/>
            <person name="Finn R."/>
            <person name="Kale V."/>
            <person name="Holt S."/>
            <person name="Cochrane G."/>
            <person name="Meng A."/>
            <person name="Brown T."/>
            <person name="Cohen L."/>
        </authorList>
    </citation>
    <scope>NUCLEOTIDE SEQUENCE</scope>
    <source>
        <strain evidence="4">CCCM811</strain>
    </source>
</reference>
<feature type="region of interest" description="Disordered" evidence="2">
    <location>
        <begin position="271"/>
        <end position="299"/>
    </location>
</feature>
<dbReference type="InterPro" id="IPR000719">
    <property type="entry name" value="Prot_kinase_dom"/>
</dbReference>
<feature type="binding site" evidence="1">
    <location>
        <position position="43"/>
    </location>
    <ligand>
        <name>ATP</name>
        <dbReference type="ChEBI" id="CHEBI:30616"/>
    </ligand>
</feature>
<dbReference type="GO" id="GO:0004674">
    <property type="term" value="F:protein serine/threonine kinase activity"/>
    <property type="evidence" value="ECO:0007669"/>
    <property type="project" value="TreeGrafter"/>
</dbReference>
<evidence type="ECO:0000256" key="1">
    <source>
        <dbReference type="PROSITE-ProRule" id="PRU10141"/>
    </source>
</evidence>
<dbReference type="PROSITE" id="PS50011">
    <property type="entry name" value="PROTEIN_KINASE_DOM"/>
    <property type="match status" value="1"/>
</dbReference>
<proteinExistence type="predicted"/>
<dbReference type="InterPro" id="IPR051681">
    <property type="entry name" value="Ser/Thr_Kinases-Pseudokinases"/>
</dbReference>
<sequence length="349" mass="38449">MGGSGSRRLPTFKPEDLTVKKALGRGTFGTLAAGKTEILVVAKPLSQPLHPKSFAPVRWRGKNLLFGISHVTHMRNRHDNVCRIIGILEKPGPEILVLWEYCEGGSIHDRLEKNGCRDETRMSYALQASSGLKAIHQARALHTNLNPRNILLSSNDRIKISDYNPRLLLKGQKLVETHDNKTSDKSKICYMAPEVVVNGKASDKSDVYSLGMCLKYIWFRDAREGMRNPEAKRKGADFRLALLGRTSSPEPTERPDIDEIVTILAKAASPSGSVATREQASSPVVLEGEPEGADSESTQPYLQGLAAWSVLVDRPKGEVPDALPEWYLRQQAEMPDGLGVPLDDEGEPP</sequence>
<dbReference type="Pfam" id="PF07714">
    <property type="entry name" value="PK_Tyr_Ser-Thr"/>
    <property type="match status" value="1"/>
</dbReference>
<evidence type="ECO:0000313" key="4">
    <source>
        <dbReference type="EMBL" id="CAE0672941.1"/>
    </source>
</evidence>
<protein>
    <recommendedName>
        <fullName evidence="3">Protein kinase domain-containing protein</fullName>
    </recommendedName>
</protein>
<dbReference type="PROSITE" id="PS00107">
    <property type="entry name" value="PROTEIN_KINASE_ATP"/>
    <property type="match status" value="1"/>
</dbReference>
<accession>A0A7S3Z6C3</accession>
<organism evidence="4">
    <name type="scientific">Lotharella globosa</name>
    <dbReference type="NCBI Taxonomy" id="91324"/>
    <lineage>
        <taxon>Eukaryota</taxon>
        <taxon>Sar</taxon>
        <taxon>Rhizaria</taxon>
        <taxon>Cercozoa</taxon>
        <taxon>Chlorarachniophyceae</taxon>
        <taxon>Lotharella</taxon>
    </lineage>
</organism>
<dbReference type="Gene3D" id="1.10.510.10">
    <property type="entry name" value="Transferase(Phosphotransferase) domain 1"/>
    <property type="match status" value="1"/>
</dbReference>
<dbReference type="PANTHER" id="PTHR44329">
    <property type="entry name" value="SERINE/THREONINE-PROTEIN KINASE TNNI3K-RELATED"/>
    <property type="match status" value="1"/>
</dbReference>